<evidence type="ECO:0000256" key="4">
    <source>
        <dbReference type="ARBA" id="ARBA00022723"/>
    </source>
</evidence>
<comment type="subcellular location">
    <subcellularLocation>
        <location evidence="1">Cell membrane</location>
        <topology evidence="1">Multi-pass membrane protein</topology>
    </subcellularLocation>
</comment>
<dbReference type="GO" id="GO:0005507">
    <property type="term" value="F:copper ion binding"/>
    <property type="evidence" value="ECO:0007669"/>
    <property type="project" value="TreeGrafter"/>
</dbReference>
<dbReference type="GO" id="GO:0016887">
    <property type="term" value="F:ATP hydrolysis activity"/>
    <property type="evidence" value="ECO:0007669"/>
    <property type="project" value="InterPro"/>
</dbReference>
<accession>A0A5M3WCM1</accession>
<sequence>MPRSLEVLTTELAIGGMTCAACASRIERSLRRFHGVSVTVNYATEQATVTHPAAIDPATLVAEVERAGYTAELRQAIRSEEPLRALEERLIIAASCAAGVIAPTLIPALWAPGWEWISLALTIPIVGYGGWPFHRAAWLGVRRGVITMDALVSLGTLLAFGWSLAQLLSPHDPARPLGYFEIAAGLTVALLTGRYLEARAKRRAGTALRSLLQLGAHEVTLLRNGREVHASAERLTVGDAFLVRPGEKIATDGVVIEGCSAVDASLLTGESVLVEVSAGDPVAGATVNAGGRLVVRAARVGLDTRLAQITRLVETAQSGKVAIQRLAERLSAVFVPTVLAVAVATLLIWFALGAPASDAIGAAIAVLIVVSPRALGLATPTALLTGTGRGAQLGILVKDAETLERTRKIDTIVLNKTGTVTEGRMRLVTVVAAEGETRDEILALAGAVERASDHPIARAIDEAGNSALPVDEFAALPGLGVEGWVAGKWVLVGRRELVVQRWGELPRQLEEALGETAGTAVVVAWDGIARGVLVVADVVKPTSAQAVRELKALGLAPFLLTGDRAPVAEAVAAEVGVETVVAGLLPEGKVQAIRELQRQGRVVAMVGDGVNDAAALAQADLGIAMGKATDPAIEASDLTLVRRDLRVAADAIRLSRRTLATIRGNLFWAFAYNLVALPLAAAGVLDPMLAGVAMALSSVLVVGNSLRLRRFR</sequence>
<evidence type="ECO:0000256" key="12">
    <source>
        <dbReference type="RuleBase" id="RU362081"/>
    </source>
</evidence>
<dbReference type="CDD" id="cd00371">
    <property type="entry name" value="HMA"/>
    <property type="match status" value="1"/>
</dbReference>
<dbReference type="PRINTS" id="PR00119">
    <property type="entry name" value="CATATPASE"/>
</dbReference>
<dbReference type="InterPro" id="IPR006121">
    <property type="entry name" value="HMA_dom"/>
</dbReference>
<dbReference type="InterPro" id="IPR059000">
    <property type="entry name" value="ATPase_P-type_domA"/>
</dbReference>
<evidence type="ECO:0000256" key="2">
    <source>
        <dbReference type="ARBA" id="ARBA00006024"/>
    </source>
</evidence>
<dbReference type="SUPFAM" id="SSF81653">
    <property type="entry name" value="Calcium ATPase, transduction domain A"/>
    <property type="match status" value="1"/>
</dbReference>
<dbReference type="Pfam" id="PF00403">
    <property type="entry name" value="HMA"/>
    <property type="match status" value="1"/>
</dbReference>
<dbReference type="InterPro" id="IPR023298">
    <property type="entry name" value="ATPase_P-typ_TM_dom_sf"/>
</dbReference>
<dbReference type="InterPro" id="IPR001757">
    <property type="entry name" value="P_typ_ATPase"/>
</dbReference>
<name>A0A5M3WCM1_9ACTN</name>
<feature type="transmembrane region" description="Helical" evidence="12">
    <location>
        <begin position="688"/>
        <end position="706"/>
    </location>
</feature>
<dbReference type="InterPro" id="IPR023299">
    <property type="entry name" value="ATPase_P-typ_cyto_dom_N"/>
</dbReference>
<evidence type="ECO:0000256" key="10">
    <source>
        <dbReference type="ARBA" id="ARBA00049360"/>
    </source>
</evidence>
<dbReference type="Pfam" id="PF00702">
    <property type="entry name" value="Hydrolase"/>
    <property type="match status" value="1"/>
</dbReference>
<evidence type="ECO:0000259" key="13">
    <source>
        <dbReference type="PROSITE" id="PS50846"/>
    </source>
</evidence>
<protein>
    <recommendedName>
        <fullName evidence="11">Cation-transporting P-type ATPase B</fullName>
    </recommendedName>
</protein>
<dbReference type="GO" id="GO:0055070">
    <property type="term" value="P:copper ion homeostasis"/>
    <property type="evidence" value="ECO:0007669"/>
    <property type="project" value="TreeGrafter"/>
</dbReference>
<keyword evidence="9 12" id="KW-0472">Membrane</keyword>
<keyword evidence="4 12" id="KW-0479">Metal-binding</keyword>
<keyword evidence="15" id="KW-1185">Reference proteome</keyword>
<dbReference type="Gene3D" id="3.40.1110.10">
    <property type="entry name" value="Calcium-transporting ATPase, cytoplasmic domain N"/>
    <property type="match status" value="1"/>
</dbReference>
<dbReference type="GO" id="GO:0005886">
    <property type="term" value="C:plasma membrane"/>
    <property type="evidence" value="ECO:0007669"/>
    <property type="project" value="UniProtKB-SubCell"/>
</dbReference>
<dbReference type="Gene3D" id="3.40.50.1000">
    <property type="entry name" value="HAD superfamily/HAD-like"/>
    <property type="match status" value="1"/>
</dbReference>
<dbReference type="InterPro" id="IPR023214">
    <property type="entry name" value="HAD_sf"/>
</dbReference>
<proteinExistence type="inferred from homology"/>
<keyword evidence="8 12" id="KW-1133">Transmembrane helix</keyword>
<evidence type="ECO:0000313" key="14">
    <source>
        <dbReference type="EMBL" id="GES04821.1"/>
    </source>
</evidence>
<gene>
    <name evidence="14" type="ORF">Acor_68890</name>
</gene>
<dbReference type="Gene3D" id="3.30.70.100">
    <property type="match status" value="1"/>
</dbReference>
<dbReference type="InterPro" id="IPR036412">
    <property type="entry name" value="HAD-like_sf"/>
</dbReference>
<keyword evidence="12" id="KW-1003">Cell membrane</keyword>
<feature type="transmembrane region" description="Helical" evidence="12">
    <location>
        <begin position="665"/>
        <end position="682"/>
    </location>
</feature>
<dbReference type="FunFam" id="3.30.70.100:FF:000005">
    <property type="entry name" value="Copper-exporting P-type ATPase A"/>
    <property type="match status" value="1"/>
</dbReference>
<dbReference type="SUPFAM" id="SSF56784">
    <property type="entry name" value="HAD-like"/>
    <property type="match status" value="1"/>
</dbReference>
<organism evidence="14 15">
    <name type="scientific">Acrocarpospora corrugata</name>
    <dbReference type="NCBI Taxonomy" id="35763"/>
    <lineage>
        <taxon>Bacteria</taxon>
        <taxon>Bacillati</taxon>
        <taxon>Actinomycetota</taxon>
        <taxon>Actinomycetes</taxon>
        <taxon>Streptosporangiales</taxon>
        <taxon>Streptosporangiaceae</taxon>
        <taxon>Acrocarpospora</taxon>
    </lineage>
</organism>
<evidence type="ECO:0000256" key="7">
    <source>
        <dbReference type="ARBA" id="ARBA00022967"/>
    </source>
</evidence>
<keyword evidence="6 12" id="KW-0067">ATP-binding</keyword>
<dbReference type="RefSeq" id="WP_281353290.1">
    <property type="nucleotide sequence ID" value="NZ_BAAABN010000093.1"/>
</dbReference>
<dbReference type="InterPro" id="IPR017969">
    <property type="entry name" value="Heavy-metal-associated_CS"/>
</dbReference>
<dbReference type="NCBIfam" id="TIGR01525">
    <property type="entry name" value="ATPase-IB_hvy"/>
    <property type="match status" value="1"/>
</dbReference>
<feature type="transmembrane region" description="Helical" evidence="12">
    <location>
        <begin position="116"/>
        <end position="133"/>
    </location>
</feature>
<dbReference type="NCBIfam" id="TIGR01511">
    <property type="entry name" value="ATPase-IB1_Cu"/>
    <property type="match status" value="1"/>
</dbReference>
<dbReference type="Pfam" id="PF00122">
    <property type="entry name" value="E1-E2_ATPase"/>
    <property type="match status" value="1"/>
</dbReference>
<evidence type="ECO:0000256" key="6">
    <source>
        <dbReference type="ARBA" id="ARBA00022840"/>
    </source>
</evidence>
<feature type="transmembrane region" description="Helical" evidence="12">
    <location>
        <begin position="90"/>
        <end position="110"/>
    </location>
</feature>
<feature type="domain" description="HMA" evidence="13">
    <location>
        <begin position="8"/>
        <end position="72"/>
    </location>
</feature>
<dbReference type="PROSITE" id="PS01229">
    <property type="entry name" value="COF_2"/>
    <property type="match status" value="1"/>
</dbReference>
<dbReference type="Proteomes" id="UP000334990">
    <property type="component" value="Unassembled WGS sequence"/>
</dbReference>
<dbReference type="InterPro" id="IPR027256">
    <property type="entry name" value="P-typ_ATPase_IB"/>
</dbReference>
<dbReference type="SUPFAM" id="SSF81665">
    <property type="entry name" value="Calcium ATPase, transmembrane domain M"/>
    <property type="match status" value="1"/>
</dbReference>
<dbReference type="SUPFAM" id="SSF55008">
    <property type="entry name" value="HMA, heavy metal-associated domain"/>
    <property type="match status" value="1"/>
</dbReference>
<evidence type="ECO:0000256" key="9">
    <source>
        <dbReference type="ARBA" id="ARBA00023136"/>
    </source>
</evidence>
<feature type="transmembrane region" description="Helical" evidence="12">
    <location>
        <begin position="359"/>
        <end position="379"/>
    </location>
</feature>
<dbReference type="Gene3D" id="2.70.150.10">
    <property type="entry name" value="Calcium-transporting ATPase, cytoplasmic transduction domain A"/>
    <property type="match status" value="1"/>
</dbReference>
<dbReference type="GO" id="GO:0043682">
    <property type="term" value="F:P-type divalent copper transporter activity"/>
    <property type="evidence" value="ECO:0007669"/>
    <property type="project" value="TreeGrafter"/>
</dbReference>
<comment type="similarity">
    <text evidence="2 12">Belongs to the cation transport ATPase (P-type) (TC 3.A.3) family. Type IB subfamily.</text>
</comment>
<dbReference type="FunFam" id="2.70.150.10:FF:000002">
    <property type="entry name" value="Copper-transporting ATPase 1, putative"/>
    <property type="match status" value="1"/>
</dbReference>
<feature type="transmembrane region" description="Helical" evidence="12">
    <location>
        <begin position="145"/>
        <end position="165"/>
    </location>
</feature>
<dbReference type="EMBL" id="BLAD01000087">
    <property type="protein sequence ID" value="GES04821.1"/>
    <property type="molecule type" value="Genomic_DNA"/>
</dbReference>
<evidence type="ECO:0000256" key="11">
    <source>
        <dbReference type="ARBA" id="ARBA00074171"/>
    </source>
</evidence>
<dbReference type="PROSITE" id="PS01047">
    <property type="entry name" value="HMA_1"/>
    <property type="match status" value="1"/>
</dbReference>
<evidence type="ECO:0000256" key="3">
    <source>
        <dbReference type="ARBA" id="ARBA00022692"/>
    </source>
</evidence>
<evidence type="ECO:0000256" key="8">
    <source>
        <dbReference type="ARBA" id="ARBA00022989"/>
    </source>
</evidence>
<keyword evidence="5 12" id="KW-0547">Nucleotide-binding</keyword>
<dbReference type="AlphaFoldDB" id="A0A5M3WCM1"/>
<evidence type="ECO:0000256" key="1">
    <source>
        <dbReference type="ARBA" id="ARBA00004651"/>
    </source>
</evidence>
<dbReference type="GO" id="GO:0005524">
    <property type="term" value="F:ATP binding"/>
    <property type="evidence" value="ECO:0007669"/>
    <property type="project" value="UniProtKB-UniRule"/>
</dbReference>
<keyword evidence="7" id="KW-1278">Translocase</keyword>
<dbReference type="PANTHER" id="PTHR43520">
    <property type="entry name" value="ATP7, ISOFORM B"/>
    <property type="match status" value="1"/>
</dbReference>
<dbReference type="PRINTS" id="PR00943">
    <property type="entry name" value="CUATPASE"/>
</dbReference>
<evidence type="ECO:0000256" key="5">
    <source>
        <dbReference type="ARBA" id="ARBA00022741"/>
    </source>
</evidence>
<dbReference type="NCBIfam" id="TIGR01494">
    <property type="entry name" value="ATPase_P-type"/>
    <property type="match status" value="1"/>
</dbReference>
<comment type="catalytic activity">
    <reaction evidence="10">
        <text>ATP + H2O = ADP + phosphate + H(+)</text>
        <dbReference type="Rhea" id="RHEA:13065"/>
        <dbReference type="ChEBI" id="CHEBI:15377"/>
        <dbReference type="ChEBI" id="CHEBI:15378"/>
        <dbReference type="ChEBI" id="CHEBI:30616"/>
        <dbReference type="ChEBI" id="CHEBI:43474"/>
        <dbReference type="ChEBI" id="CHEBI:456216"/>
    </reaction>
</comment>
<dbReference type="PANTHER" id="PTHR43520:SF8">
    <property type="entry name" value="P-TYPE CU(+) TRANSPORTER"/>
    <property type="match status" value="1"/>
</dbReference>
<keyword evidence="3 12" id="KW-0812">Transmembrane</keyword>
<dbReference type="PROSITE" id="PS50846">
    <property type="entry name" value="HMA_2"/>
    <property type="match status" value="1"/>
</dbReference>
<feature type="transmembrane region" description="Helical" evidence="12">
    <location>
        <begin position="330"/>
        <end position="353"/>
    </location>
</feature>
<evidence type="ECO:0000313" key="15">
    <source>
        <dbReference type="Proteomes" id="UP000334990"/>
    </source>
</evidence>
<comment type="caution">
    <text evidence="14">The sequence shown here is derived from an EMBL/GenBank/DDBJ whole genome shotgun (WGS) entry which is preliminary data.</text>
</comment>
<feature type="transmembrane region" description="Helical" evidence="12">
    <location>
        <begin position="177"/>
        <end position="196"/>
    </location>
</feature>
<dbReference type="InterPro" id="IPR036163">
    <property type="entry name" value="HMA_dom_sf"/>
</dbReference>
<reference evidence="14 15" key="1">
    <citation type="submission" date="2019-10" db="EMBL/GenBank/DDBJ databases">
        <title>Whole genome shotgun sequence of Acrocarpospora corrugata NBRC 13972.</title>
        <authorList>
            <person name="Ichikawa N."/>
            <person name="Kimura A."/>
            <person name="Kitahashi Y."/>
            <person name="Komaki H."/>
            <person name="Oguchi A."/>
        </authorList>
    </citation>
    <scope>NUCLEOTIDE SEQUENCE [LARGE SCALE GENOMIC DNA]</scope>
    <source>
        <strain evidence="14 15">NBRC 13972</strain>
    </source>
</reference>
<dbReference type="InterPro" id="IPR008250">
    <property type="entry name" value="ATPase_P-typ_transduc_dom_A_sf"/>
</dbReference>